<dbReference type="InterPro" id="IPR044730">
    <property type="entry name" value="RNase_H-like_dom_plant"/>
</dbReference>
<accession>A0AAD4Z671</accession>
<keyword evidence="1" id="KW-0472">Membrane</keyword>
<keyword evidence="3" id="KW-1185">Reference proteome</keyword>
<feature type="transmembrane region" description="Helical" evidence="1">
    <location>
        <begin position="308"/>
        <end position="328"/>
    </location>
</feature>
<sequence>MKMVSSLGKDWIVVFSNIDWRHKFPEAFVRHLPRVKSDHCPLLISLQSSHLPCANVKPFRFQAMWLLHPTFRSFVVDKWANYIGNILQKTKDLSKALADWNKDVFGCLFRNKKKLLARIGAASIPDALNDTLITLVPEVASPSSVAQQIVDNIIVAQEVLHKFRNSKGKKGFITWKIDLSKAYDRLHWDFIYDVLWEIGIRGKLLVLIMQCIKSVRYQAILNGELTERFSPSAGIRQGVVMRLECGTPLVFLIKLLTLSLWILKTGFFINIKASFKLHARYHLVLSVLGLPCGFVGNGDVRKCSMSTLLLLIDPIFQSFNLLGSGWWLTAPRILRLPNKFLSSIGLLLVLDVLKINVDGSCMGEMGSISAGGIIRDSTGRWIKVLLQIWGVVKILEAELWGVFRGFTPYVERRMTTSRLFPV</sequence>
<dbReference type="PANTHER" id="PTHR33710:SF77">
    <property type="entry name" value="DNASE I-LIKE SUPERFAMILY PROTEIN"/>
    <property type="match status" value="1"/>
</dbReference>
<organism evidence="2 3">
    <name type="scientific">Prunus dulcis</name>
    <name type="common">Almond</name>
    <name type="synonym">Amygdalus dulcis</name>
    <dbReference type="NCBI Taxonomy" id="3755"/>
    <lineage>
        <taxon>Eukaryota</taxon>
        <taxon>Viridiplantae</taxon>
        <taxon>Streptophyta</taxon>
        <taxon>Embryophyta</taxon>
        <taxon>Tracheophyta</taxon>
        <taxon>Spermatophyta</taxon>
        <taxon>Magnoliopsida</taxon>
        <taxon>eudicotyledons</taxon>
        <taxon>Gunneridae</taxon>
        <taxon>Pentapetalae</taxon>
        <taxon>rosids</taxon>
        <taxon>fabids</taxon>
        <taxon>Rosales</taxon>
        <taxon>Rosaceae</taxon>
        <taxon>Amygdaloideae</taxon>
        <taxon>Amygdaleae</taxon>
        <taxon>Prunus</taxon>
    </lineage>
</organism>
<evidence type="ECO:0000313" key="2">
    <source>
        <dbReference type="EMBL" id="KAI5334345.1"/>
    </source>
</evidence>
<dbReference type="AlphaFoldDB" id="A0AAD4Z671"/>
<evidence type="ECO:0000256" key="1">
    <source>
        <dbReference type="SAM" id="Phobius"/>
    </source>
</evidence>
<gene>
    <name evidence="2" type="ORF">L3X38_024478</name>
</gene>
<dbReference type="GO" id="GO:0003676">
    <property type="term" value="F:nucleic acid binding"/>
    <property type="evidence" value="ECO:0007669"/>
    <property type="project" value="InterPro"/>
</dbReference>
<evidence type="ECO:0000313" key="3">
    <source>
        <dbReference type="Proteomes" id="UP001054821"/>
    </source>
</evidence>
<evidence type="ECO:0008006" key="4">
    <source>
        <dbReference type="Google" id="ProtNLM"/>
    </source>
</evidence>
<dbReference type="CDD" id="cd06222">
    <property type="entry name" value="RNase_H_like"/>
    <property type="match status" value="1"/>
</dbReference>
<protein>
    <recommendedName>
        <fullName evidence="4">Reverse transcriptase domain-containing protein</fullName>
    </recommendedName>
</protein>
<dbReference type="PANTHER" id="PTHR33710">
    <property type="entry name" value="BNAC02G09200D PROTEIN"/>
    <property type="match status" value="1"/>
</dbReference>
<dbReference type="EMBL" id="JAJFAZ020000004">
    <property type="protein sequence ID" value="KAI5334345.1"/>
    <property type="molecule type" value="Genomic_DNA"/>
</dbReference>
<comment type="caution">
    <text evidence="2">The sequence shown here is derived from an EMBL/GenBank/DDBJ whole genome shotgun (WGS) entry which is preliminary data.</text>
</comment>
<dbReference type="Proteomes" id="UP001054821">
    <property type="component" value="Chromosome 4"/>
</dbReference>
<keyword evidence="1" id="KW-1133">Transmembrane helix</keyword>
<proteinExistence type="predicted"/>
<reference evidence="2 3" key="1">
    <citation type="journal article" date="2022" name="G3 (Bethesda)">
        <title>Whole-genome sequence and methylome profiling of the almond [Prunus dulcis (Mill.) D.A. Webb] cultivar 'Nonpareil'.</title>
        <authorList>
            <person name="D'Amico-Willman K.M."/>
            <person name="Ouma W.Z."/>
            <person name="Meulia T."/>
            <person name="Sideli G.M."/>
            <person name="Gradziel T.M."/>
            <person name="Fresnedo-Ramirez J."/>
        </authorList>
    </citation>
    <scope>NUCLEOTIDE SEQUENCE [LARGE SCALE GENOMIC DNA]</scope>
    <source>
        <strain evidence="2">Clone GOH B32 T37-40</strain>
    </source>
</reference>
<dbReference type="InterPro" id="IPR036397">
    <property type="entry name" value="RNaseH_sf"/>
</dbReference>
<dbReference type="Gene3D" id="3.30.420.10">
    <property type="entry name" value="Ribonuclease H-like superfamily/Ribonuclease H"/>
    <property type="match status" value="1"/>
</dbReference>
<feature type="transmembrane region" description="Helical" evidence="1">
    <location>
        <begin position="249"/>
        <end position="271"/>
    </location>
</feature>
<keyword evidence="1" id="KW-0812">Transmembrane</keyword>
<name>A0AAD4Z671_PRUDU</name>